<dbReference type="PATRIC" id="fig|1114964.3.peg.700"/>
<sequence length="126" mass="13285">MNRTFLVMTLSALLLPLSPALATAPLKEIPAFFSGERLFEICSHPNYGQCSMYVAGVIDGIFYADGEDGRQGLCRMEMTNQGAAELVLSRLESDEALRGLSAAAAVHAAVADSLSCASTRVIAATS</sequence>
<accession>T0I4Z6</accession>
<evidence type="ECO:0000256" key="1">
    <source>
        <dbReference type="SAM" id="SignalP"/>
    </source>
</evidence>
<dbReference type="OrthoDB" id="7478018at2"/>
<dbReference type="AlphaFoldDB" id="T0I4Z6"/>
<dbReference type="InterPro" id="IPR041238">
    <property type="entry name" value="Rap1a"/>
</dbReference>
<feature type="chain" id="PRO_5009976027" description="Rap1a immunity protein domain-containing protein" evidence="1">
    <location>
        <begin position="23"/>
        <end position="126"/>
    </location>
</feature>
<comment type="caution">
    <text evidence="3">The sequence shown here is derived from an EMBL/GenBank/DDBJ whole genome shotgun (WGS) entry which is preliminary data.</text>
</comment>
<evidence type="ECO:0000313" key="3">
    <source>
        <dbReference type="EMBL" id="EQB04709.1"/>
    </source>
</evidence>
<feature type="domain" description="Rap1a immunity protein" evidence="2">
    <location>
        <begin position="34"/>
        <end position="116"/>
    </location>
</feature>
<dbReference type="EMBL" id="ATIB01000031">
    <property type="protein sequence ID" value="EQB04709.1"/>
    <property type="molecule type" value="Genomic_DNA"/>
</dbReference>
<dbReference type="Proteomes" id="UP000015524">
    <property type="component" value="Unassembled WGS sequence"/>
</dbReference>
<feature type="signal peptide" evidence="1">
    <location>
        <begin position="1"/>
        <end position="22"/>
    </location>
</feature>
<gene>
    <name evidence="3" type="ORF">L485_03690</name>
</gene>
<evidence type="ECO:0000313" key="4">
    <source>
        <dbReference type="Proteomes" id="UP000015524"/>
    </source>
</evidence>
<keyword evidence="4" id="KW-1185">Reference proteome</keyword>
<dbReference type="Pfam" id="PF18602">
    <property type="entry name" value="Rap1a"/>
    <property type="match status" value="1"/>
</dbReference>
<reference evidence="3 4" key="1">
    <citation type="journal article" date="2013" name="Genome Announc.">
        <title>Draft Genome Sequence of a Hexachlorocyclohexane-Degrading Bacterium, Sphingobium baderi Strain LL03T.</title>
        <authorList>
            <person name="Kaur J."/>
            <person name="Verma H."/>
            <person name="Tripathi C."/>
            <person name="Khurana J.P."/>
            <person name="Lal R."/>
        </authorList>
    </citation>
    <scope>NUCLEOTIDE SEQUENCE [LARGE SCALE GENOMIC DNA]</scope>
    <source>
        <strain evidence="3 4">LL03</strain>
    </source>
</reference>
<dbReference type="RefSeq" id="WP_021243697.1">
    <property type="nucleotide sequence ID" value="NZ_ATIB01000031.1"/>
</dbReference>
<keyword evidence="1" id="KW-0732">Signal</keyword>
<proteinExistence type="predicted"/>
<protein>
    <recommendedName>
        <fullName evidence="2">Rap1a immunity protein domain-containing protein</fullName>
    </recommendedName>
</protein>
<name>T0I4Z6_9SPHN</name>
<evidence type="ECO:0000259" key="2">
    <source>
        <dbReference type="Pfam" id="PF18602"/>
    </source>
</evidence>
<organism evidence="3 4">
    <name type="scientific">Sphingobium baderi LL03</name>
    <dbReference type="NCBI Taxonomy" id="1114964"/>
    <lineage>
        <taxon>Bacteria</taxon>
        <taxon>Pseudomonadati</taxon>
        <taxon>Pseudomonadota</taxon>
        <taxon>Alphaproteobacteria</taxon>
        <taxon>Sphingomonadales</taxon>
        <taxon>Sphingomonadaceae</taxon>
        <taxon>Sphingobium</taxon>
    </lineage>
</organism>